<proteinExistence type="predicted"/>
<feature type="compositionally biased region" description="Low complexity" evidence="1">
    <location>
        <begin position="140"/>
        <end position="151"/>
    </location>
</feature>
<feature type="compositionally biased region" description="Polar residues" evidence="1">
    <location>
        <begin position="67"/>
        <end position="82"/>
    </location>
</feature>
<dbReference type="EMBL" id="JAAMPI010000279">
    <property type="protein sequence ID" value="KAF4633208.1"/>
    <property type="molecule type" value="Genomic_DNA"/>
</dbReference>
<protein>
    <submittedName>
        <fullName evidence="2">Uncharacterized protein</fullName>
    </submittedName>
</protein>
<feature type="compositionally biased region" description="Polar residues" evidence="1">
    <location>
        <begin position="35"/>
        <end position="48"/>
    </location>
</feature>
<dbReference type="AlphaFoldDB" id="A0A8H4W3V3"/>
<evidence type="ECO:0000313" key="3">
    <source>
        <dbReference type="Proteomes" id="UP000566819"/>
    </source>
</evidence>
<organism evidence="2 3">
    <name type="scientific">Cudoniella acicularis</name>
    <dbReference type="NCBI Taxonomy" id="354080"/>
    <lineage>
        <taxon>Eukaryota</taxon>
        <taxon>Fungi</taxon>
        <taxon>Dikarya</taxon>
        <taxon>Ascomycota</taxon>
        <taxon>Pezizomycotina</taxon>
        <taxon>Leotiomycetes</taxon>
        <taxon>Helotiales</taxon>
        <taxon>Tricladiaceae</taxon>
        <taxon>Cudoniella</taxon>
    </lineage>
</organism>
<gene>
    <name evidence="2" type="ORF">G7Y89_g4914</name>
</gene>
<keyword evidence="3" id="KW-1185">Reference proteome</keyword>
<comment type="caution">
    <text evidence="2">The sequence shown here is derived from an EMBL/GenBank/DDBJ whole genome shotgun (WGS) entry which is preliminary data.</text>
</comment>
<evidence type="ECO:0000313" key="2">
    <source>
        <dbReference type="EMBL" id="KAF4633208.1"/>
    </source>
</evidence>
<name>A0A8H4W3V3_9HELO</name>
<feature type="compositionally biased region" description="Basic and acidic residues" evidence="1">
    <location>
        <begin position="192"/>
        <end position="215"/>
    </location>
</feature>
<feature type="region of interest" description="Disordered" evidence="1">
    <location>
        <begin position="1"/>
        <end position="285"/>
    </location>
</feature>
<sequence>MSSDEVLSRRHRHTRSAAAVSAGIPPSQHPRNPHHLNSQAHEQNSSSEMKYPAQPTTPPRTPRRDNQSQSTGKSNTQENGSRQKSRNKNRPKNVMTSPAVKINDRSTPPLTGAQSAGMPSSAKPINTPSSAVYAGATFHASPAPSALPIPSFYSKSVPDSPSVRGLKSVKESSSPGLSQSPSPPVASTSVNKFDREESPLDFFFKADREEKERARSASSANMTGTASSPFQPPSQYPRTSQTPPVSNSQNPAHREHASKNSAGGMFAMELDGPFNPSTPFGPAFSTPYSERINAARTATTPAHDDSQQPLDRSEALKAYLFSEHTISPPGAPWHSFQSYPGSAGASTRPGIVATPEHEGRVFSSLVMSYDKEETLVSALSKIFGGNNFSLRFQNDRWMITAPRALTEDELTSLKEDRVVSTLITQYANEESSTSF</sequence>
<dbReference type="GO" id="GO:0016071">
    <property type="term" value="P:mRNA metabolic process"/>
    <property type="evidence" value="ECO:0007669"/>
    <property type="project" value="UniProtKB-ARBA"/>
</dbReference>
<accession>A0A8H4W3V3</accession>
<reference evidence="2 3" key="1">
    <citation type="submission" date="2020-03" db="EMBL/GenBank/DDBJ databases">
        <title>Draft Genome Sequence of Cudoniella acicularis.</title>
        <authorList>
            <person name="Buettner E."/>
            <person name="Kellner H."/>
        </authorList>
    </citation>
    <scope>NUCLEOTIDE SEQUENCE [LARGE SCALE GENOMIC DNA]</scope>
    <source>
        <strain evidence="2 3">DSM 108380</strain>
    </source>
</reference>
<dbReference type="Proteomes" id="UP000566819">
    <property type="component" value="Unassembled WGS sequence"/>
</dbReference>
<dbReference type="Pfam" id="PF15365">
    <property type="entry name" value="PNRC"/>
    <property type="match status" value="1"/>
</dbReference>
<feature type="compositionally biased region" description="Polar residues" evidence="1">
    <location>
        <begin position="216"/>
        <end position="229"/>
    </location>
</feature>
<feature type="compositionally biased region" description="Polar residues" evidence="1">
    <location>
        <begin position="105"/>
        <end position="130"/>
    </location>
</feature>
<evidence type="ECO:0000256" key="1">
    <source>
        <dbReference type="SAM" id="MobiDB-lite"/>
    </source>
</evidence>
<dbReference type="InterPro" id="IPR028322">
    <property type="entry name" value="PNRC-like_rgn"/>
</dbReference>
<feature type="compositionally biased region" description="Polar residues" evidence="1">
    <location>
        <begin position="236"/>
        <end position="251"/>
    </location>
</feature>
<dbReference type="OrthoDB" id="2142961at2759"/>